<dbReference type="HOGENOM" id="CLU_019699_3_0_1"/>
<accession>G1KUR2</accession>
<dbReference type="PANTHER" id="PTHR16201">
    <property type="entry name" value="SEVEN TRANSMEMBRANE PROTEIN 1-RELATED"/>
    <property type="match status" value="1"/>
</dbReference>
<sequence>MLPLRLSHQCLFPQQAKFFKIQLLQGQKVRENFLNRGTNSKTNMTGVLTLPYNGKVDQALSLGFLLCWIAGDLTNFIGCYLTNQLPIQIITAIFYIYMDIIMISQFAYYKLKNQKVTKCGTNLKNGCIAWLLLCIVLCMILPSQLLL</sequence>
<dbReference type="InterPro" id="IPR051415">
    <property type="entry name" value="LAAT-1"/>
</dbReference>
<dbReference type="GO" id="GO:0015174">
    <property type="term" value="F:basic amino acid transmembrane transporter activity"/>
    <property type="evidence" value="ECO:0007669"/>
    <property type="project" value="UniProtKB-ARBA"/>
</dbReference>
<evidence type="ECO:0000313" key="2">
    <source>
        <dbReference type="Ensembl" id="ENSACAP00000017899.3"/>
    </source>
</evidence>
<dbReference type="FunFam" id="1.20.1280.290:FF:000009">
    <property type="entry name" value="PQ loop repeat family protein"/>
    <property type="match status" value="1"/>
</dbReference>
<keyword evidence="1" id="KW-1133">Transmembrane helix</keyword>
<dbReference type="Proteomes" id="UP000001646">
    <property type="component" value="Chromosome 5"/>
</dbReference>
<dbReference type="Ensembl" id="ENSACAT00000021174.3">
    <property type="protein sequence ID" value="ENSACAP00000017899.3"/>
    <property type="gene ID" value="ENSACAG00000020975.3"/>
</dbReference>
<reference evidence="2" key="3">
    <citation type="submission" date="2025-09" db="UniProtKB">
        <authorList>
            <consortium name="Ensembl"/>
        </authorList>
    </citation>
    <scope>IDENTIFICATION</scope>
</reference>
<protein>
    <recommendedName>
        <fullName evidence="4">Solute carrier family 66 member 1 like</fullName>
    </recommendedName>
</protein>
<feature type="transmembrane region" description="Helical" evidence="1">
    <location>
        <begin position="128"/>
        <end position="146"/>
    </location>
</feature>
<reference evidence="2 3" key="1">
    <citation type="submission" date="2009-12" db="EMBL/GenBank/DDBJ databases">
        <title>The Genome Sequence of Anolis carolinensis (Green Anole Lizard).</title>
        <authorList>
            <consortium name="The Genome Sequencing Platform"/>
            <person name="Di Palma F."/>
            <person name="Alfoldi J."/>
            <person name="Heiman D."/>
            <person name="Young S."/>
            <person name="Grabherr M."/>
            <person name="Johnson J."/>
            <person name="Lander E.S."/>
            <person name="Lindblad-Toh K."/>
        </authorList>
    </citation>
    <scope>NUCLEOTIDE SEQUENCE [LARGE SCALE GENOMIC DNA]</scope>
    <source>
        <strain evidence="2 3">JBL SC #1</strain>
    </source>
</reference>
<organism evidence="2 3">
    <name type="scientific">Anolis carolinensis</name>
    <name type="common">Green anole</name>
    <name type="synonym">American chameleon</name>
    <dbReference type="NCBI Taxonomy" id="28377"/>
    <lineage>
        <taxon>Eukaryota</taxon>
        <taxon>Metazoa</taxon>
        <taxon>Chordata</taxon>
        <taxon>Craniata</taxon>
        <taxon>Vertebrata</taxon>
        <taxon>Euteleostomi</taxon>
        <taxon>Lepidosauria</taxon>
        <taxon>Squamata</taxon>
        <taxon>Bifurcata</taxon>
        <taxon>Unidentata</taxon>
        <taxon>Episquamata</taxon>
        <taxon>Toxicofera</taxon>
        <taxon>Iguania</taxon>
        <taxon>Dactyloidae</taxon>
        <taxon>Anolis</taxon>
    </lineage>
</organism>
<proteinExistence type="predicted"/>
<dbReference type="Bgee" id="ENSACAG00000020975">
    <property type="expression patterns" value="Expressed in embryo and 13 other cell types or tissues"/>
</dbReference>
<evidence type="ECO:0000313" key="3">
    <source>
        <dbReference type="Proteomes" id="UP000001646"/>
    </source>
</evidence>
<dbReference type="GO" id="GO:0098852">
    <property type="term" value="C:lytic vacuole membrane"/>
    <property type="evidence" value="ECO:0007669"/>
    <property type="project" value="UniProtKB-ARBA"/>
</dbReference>
<keyword evidence="1" id="KW-0812">Transmembrane</keyword>
<dbReference type="STRING" id="28377.ENSACAP00000017899"/>
<evidence type="ECO:0008006" key="4">
    <source>
        <dbReference type="Google" id="ProtNLM"/>
    </source>
</evidence>
<evidence type="ECO:0000256" key="1">
    <source>
        <dbReference type="SAM" id="Phobius"/>
    </source>
</evidence>
<dbReference type="GeneTree" id="ENSGT00940000163939"/>
<feature type="transmembrane region" description="Helical" evidence="1">
    <location>
        <begin position="89"/>
        <end position="108"/>
    </location>
</feature>
<dbReference type="AlphaFoldDB" id="G1KUR2"/>
<reference evidence="2" key="2">
    <citation type="submission" date="2025-08" db="UniProtKB">
        <authorList>
            <consortium name="Ensembl"/>
        </authorList>
    </citation>
    <scope>IDENTIFICATION</scope>
</reference>
<feature type="transmembrane region" description="Helical" evidence="1">
    <location>
        <begin position="59"/>
        <end position="82"/>
    </location>
</feature>
<dbReference type="PANTHER" id="PTHR16201:SF42">
    <property type="entry name" value="SOLUTE CARRIER FAMILY 66 MEMBER 1 LIKE"/>
    <property type="match status" value="1"/>
</dbReference>
<keyword evidence="1" id="KW-0472">Membrane</keyword>
<dbReference type="InParanoid" id="G1KUR2"/>
<dbReference type="eggNOG" id="KOG2913">
    <property type="taxonomic scope" value="Eukaryota"/>
</dbReference>
<dbReference type="Gene3D" id="1.20.1280.290">
    <property type="match status" value="1"/>
</dbReference>
<keyword evidence="3" id="KW-1185">Reference proteome</keyword>
<name>G1KUR2_ANOCA</name>